<feature type="transmembrane region" description="Helical" evidence="5">
    <location>
        <begin position="36"/>
        <end position="55"/>
    </location>
</feature>
<sequence>MVATLAVSCTCVTFTSSMTANTYPGLEAEFHIVEEVAILSISLFVLGLGIGPLFLGPLSEFIGRQKVLLWSFTIFTLFNLPVAFANHIVLYHVFRFLTGFAGSSFLSVSGAAITDVFPNHKVGTPMMIFSGAPFFGPVIGPLVSGFIVQNQPDWRWVSYTQLIWAAVMTVILWLVVPEGYHPIVLARKAAALRKSTGDERYFAPIERANRSFAAAVATSCKTPFILLATQPMVLFLDTWSAIALGVMYLFFGGIPFVFRTQYGFDVQSTGMAFLGIGAGMLASSFTQPLFNRRYARVAARLGGPPPPEERLYLGKYGAVLAPLGVLLFGLTSFKNVHWIVPILMTTLFGAGVGYSFTGVFTYLVDAYRPVAASALASNSFVRSVFAAIFPLFGQQMYRKLGPVGGTCLLAGLLALCTPFPFIFSRIGARIRASSKFSTPK</sequence>
<feature type="transmembrane region" description="Helical" evidence="5">
    <location>
        <begin position="311"/>
        <end position="332"/>
    </location>
</feature>
<feature type="transmembrane region" description="Helical" evidence="5">
    <location>
        <begin position="126"/>
        <end position="148"/>
    </location>
</feature>
<dbReference type="OrthoDB" id="3561359at2759"/>
<feature type="transmembrane region" description="Helical" evidence="5">
    <location>
        <begin position="270"/>
        <end position="290"/>
    </location>
</feature>
<proteinExistence type="predicted"/>
<dbReference type="CDD" id="cd17323">
    <property type="entry name" value="MFS_Tpo1_MDR_like"/>
    <property type="match status" value="1"/>
</dbReference>
<keyword evidence="4 5" id="KW-0472">Membrane</keyword>
<keyword evidence="3 5" id="KW-1133">Transmembrane helix</keyword>
<evidence type="ECO:0000259" key="6">
    <source>
        <dbReference type="PROSITE" id="PS50850"/>
    </source>
</evidence>
<name>A0A7D8Z300_VANHU</name>
<dbReference type="SUPFAM" id="SSF103473">
    <property type="entry name" value="MFS general substrate transporter"/>
    <property type="match status" value="1"/>
</dbReference>
<reference evidence="7 8" key="1">
    <citation type="journal article" date="2019" name="PLoS Genet.">
        <title>Convergent evolution of linked mating-type loci in basidiomycete fungi.</title>
        <authorList>
            <person name="Sun S."/>
            <person name="Coelho M.A."/>
            <person name="Heitman J."/>
            <person name="Nowrousian M."/>
        </authorList>
    </citation>
    <scope>NUCLEOTIDE SEQUENCE [LARGE SCALE GENOMIC DNA]</scope>
    <source>
        <strain evidence="7 8">CBS 4282</strain>
    </source>
</reference>
<evidence type="ECO:0000256" key="4">
    <source>
        <dbReference type="ARBA" id="ARBA00023136"/>
    </source>
</evidence>
<dbReference type="PANTHER" id="PTHR23502:SF7">
    <property type="entry name" value="DRUG_PROTON ANTIPORTER YHK8-RELATED"/>
    <property type="match status" value="1"/>
</dbReference>
<dbReference type="EMBL" id="QKWK01000002">
    <property type="protein sequence ID" value="TXT13609.1"/>
    <property type="molecule type" value="Genomic_DNA"/>
</dbReference>
<feature type="transmembrane region" description="Helical" evidence="5">
    <location>
        <begin position="154"/>
        <end position="176"/>
    </location>
</feature>
<gene>
    <name evidence="7" type="ORF">VHUM_00976</name>
</gene>
<dbReference type="Gene3D" id="1.20.1250.20">
    <property type="entry name" value="MFS general substrate transporter like domains"/>
    <property type="match status" value="1"/>
</dbReference>
<evidence type="ECO:0000256" key="2">
    <source>
        <dbReference type="ARBA" id="ARBA00022692"/>
    </source>
</evidence>
<dbReference type="FunFam" id="1.20.1250.20:FF:000082">
    <property type="entry name" value="MFS multidrug transporter, putative"/>
    <property type="match status" value="1"/>
</dbReference>
<dbReference type="InterPro" id="IPR020846">
    <property type="entry name" value="MFS_dom"/>
</dbReference>
<dbReference type="InterPro" id="IPR036259">
    <property type="entry name" value="MFS_trans_sf"/>
</dbReference>
<keyword evidence="2 5" id="KW-0812">Transmembrane</keyword>
<dbReference type="AlphaFoldDB" id="A0A7D8Z300"/>
<comment type="caution">
    <text evidence="7">The sequence shown here is derived from an EMBL/GenBank/DDBJ whole genome shotgun (WGS) entry which is preliminary data.</text>
</comment>
<dbReference type="GO" id="GO:0005886">
    <property type="term" value="C:plasma membrane"/>
    <property type="evidence" value="ECO:0007669"/>
    <property type="project" value="TreeGrafter"/>
</dbReference>
<dbReference type="Proteomes" id="UP000473826">
    <property type="component" value="Unassembled WGS sequence"/>
</dbReference>
<keyword evidence="8" id="KW-1185">Reference proteome</keyword>
<evidence type="ECO:0000256" key="5">
    <source>
        <dbReference type="SAM" id="Phobius"/>
    </source>
</evidence>
<protein>
    <recommendedName>
        <fullName evidence="6">Major facilitator superfamily (MFS) profile domain-containing protein</fullName>
    </recommendedName>
</protein>
<dbReference type="PANTHER" id="PTHR23502">
    <property type="entry name" value="MAJOR FACILITATOR SUPERFAMILY"/>
    <property type="match status" value="1"/>
</dbReference>
<feature type="transmembrane region" description="Helical" evidence="5">
    <location>
        <begin position="370"/>
        <end position="391"/>
    </location>
</feature>
<evidence type="ECO:0000313" key="7">
    <source>
        <dbReference type="EMBL" id="TXT13609.1"/>
    </source>
</evidence>
<evidence type="ECO:0000256" key="1">
    <source>
        <dbReference type="ARBA" id="ARBA00004141"/>
    </source>
</evidence>
<feature type="domain" description="Major facilitator superfamily (MFS) profile" evidence="6">
    <location>
        <begin position="1"/>
        <end position="429"/>
    </location>
</feature>
<dbReference type="GO" id="GO:0022857">
    <property type="term" value="F:transmembrane transporter activity"/>
    <property type="evidence" value="ECO:0007669"/>
    <property type="project" value="InterPro"/>
</dbReference>
<feature type="transmembrane region" description="Helical" evidence="5">
    <location>
        <begin position="338"/>
        <end position="363"/>
    </location>
</feature>
<comment type="subcellular location">
    <subcellularLocation>
        <location evidence="1">Membrane</location>
        <topology evidence="1">Multi-pass membrane protein</topology>
    </subcellularLocation>
</comment>
<accession>A0A7D8Z300</accession>
<feature type="transmembrane region" description="Helical" evidence="5">
    <location>
        <begin position="67"/>
        <end position="90"/>
    </location>
</feature>
<dbReference type="InterPro" id="IPR011701">
    <property type="entry name" value="MFS"/>
</dbReference>
<dbReference type="PROSITE" id="PS50850">
    <property type="entry name" value="MFS"/>
    <property type="match status" value="1"/>
</dbReference>
<evidence type="ECO:0000313" key="8">
    <source>
        <dbReference type="Proteomes" id="UP000473826"/>
    </source>
</evidence>
<feature type="transmembrane region" description="Helical" evidence="5">
    <location>
        <begin position="403"/>
        <end position="423"/>
    </location>
</feature>
<feature type="transmembrane region" description="Helical" evidence="5">
    <location>
        <begin position="234"/>
        <end position="258"/>
    </location>
</feature>
<feature type="transmembrane region" description="Helical" evidence="5">
    <location>
        <begin position="96"/>
        <end position="114"/>
    </location>
</feature>
<dbReference type="Pfam" id="PF07690">
    <property type="entry name" value="MFS_1"/>
    <property type="match status" value="1"/>
</dbReference>
<organism evidence="7 8">
    <name type="scientific">Vanrija humicola</name>
    <name type="common">Yeast</name>
    <name type="synonym">Cryptococcus humicola</name>
    <dbReference type="NCBI Taxonomy" id="5417"/>
    <lineage>
        <taxon>Eukaryota</taxon>
        <taxon>Fungi</taxon>
        <taxon>Dikarya</taxon>
        <taxon>Basidiomycota</taxon>
        <taxon>Agaricomycotina</taxon>
        <taxon>Tremellomycetes</taxon>
        <taxon>Trichosporonales</taxon>
        <taxon>Trichosporonaceae</taxon>
        <taxon>Vanrija</taxon>
    </lineage>
</organism>
<evidence type="ECO:0000256" key="3">
    <source>
        <dbReference type="ARBA" id="ARBA00022989"/>
    </source>
</evidence>